<dbReference type="Proteomes" id="UP000467006">
    <property type="component" value="Chromosome"/>
</dbReference>
<evidence type="ECO:0000256" key="1">
    <source>
        <dbReference type="SAM" id="MobiDB-lite"/>
    </source>
</evidence>
<evidence type="ECO:0000313" key="4">
    <source>
        <dbReference type="Proteomes" id="UP000467006"/>
    </source>
</evidence>
<feature type="compositionally biased region" description="Basic and acidic residues" evidence="1">
    <location>
        <begin position="216"/>
        <end position="229"/>
    </location>
</feature>
<dbReference type="InterPro" id="IPR000084">
    <property type="entry name" value="PE-PGRS_N"/>
</dbReference>
<accession>A0A7I7K381</accession>
<feature type="region of interest" description="Disordered" evidence="1">
    <location>
        <begin position="162"/>
        <end position="229"/>
    </location>
</feature>
<sequence>MGDPPPLKVDPPALTWDPAVVNVPPVPVIPAGGDPMSALISAVMPGIAAELTAAVAETHAREQQFAANLAGARAAYQSTDQGGGEEIRTVADTQLAPPTAASTAGSAAGAGGAGGQFGQFMSTAMQMGGQAVQAPAQLAGMVTSAPQGVMQGAQGAVQQISQVAGQVEKSDADKGSAPPAEQFVEQSERPEEQPPADEGAEAGPSAAERAPDPAQDEARHTDRVDPIDL</sequence>
<organism evidence="3 4">
    <name type="scientific">Mycolicibacterium duvalii</name>
    <dbReference type="NCBI Taxonomy" id="39688"/>
    <lineage>
        <taxon>Bacteria</taxon>
        <taxon>Bacillati</taxon>
        <taxon>Actinomycetota</taxon>
        <taxon>Actinomycetes</taxon>
        <taxon>Mycobacteriales</taxon>
        <taxon>Mycobacteriaceae</taxon>
        <taxon>Mycolicibacterium</taxon>
    </lineage>
</organism>
<gene>
    <name evidence="3" type="ORF">MDUV_27810</name>
</gene>
<dbReference type="Pfam" id="PF00934">
    <property type="entry name" value="PE"/>
    <property type="match status" value="1"/>
</dbReference>
<evidence type="ECO:0000313" key="3">
    <source>
        <dbReference type="EMBL" id="BBX17921.1"/>
    </source>
</evidence>
<feature type="domain" description="PE" evidence="2">
    <location>
        <begin position="24"/>
        <end position="81"/>
    </location>
</feature>
<dbReference type="KEGG" id="mdu:MDUV_27810"/>
<dbReference type="AlphaFoldDB" id="A0A7I7K381"/>
<proteinExistence type="predicted"/>
<keyword evidence="4" id="KW-1185">Reference proteome</keyword>
<name>A0A7I7K381_9MYCO</name>
<protein>
    <recommendedName>
        <fullName evidence="2">PE domain-containing protein</fullName>
    </recommendedName>
</protein>
<dbReference type="EMBL" id="AP022563">
    <property type="protein sequence ID" value="BBX17921.1"/>
    <property type="molecule type" value="Genomic_DNA"/>
</dbReference>
<evidence type="ECO:0000259" key="2">
    <source>
        <dbReference type="Pfam" id="PF00934"/>
    </source>
</evidence>
<dbReference type="Gene3D" id="1.10.287.850">
    <property type="entry name" value="HP0062-like domain"/>
    <property type="match status" value="1"/>
</dbReference>
<dbReference type="RefSeq" id="WP_163722168.1">
    <property type="nucleotide sequence ID" value="NZ_AP022563.1"/>
</dbReference>
<reference evidence="3 4" key="1">
    <citation type="journal article" date="2019" name="Emerg. Microbes Infect.">
        <title>Comprehensive subspecies identification of 175 nontuberculous mycobacteria species based on 7547 genomic profiles.</title>
        <authorList>
            <person name="Matsumoto Y."/>
            <person name="Kinjo T."/>
            <person name="Motooka D."/>
            <person name="Nabeya D."/>
            <person name="Jung N."/>
            <person name="Uechi K."/>
            <person name="Horii T."/>
            <person name="Iida T."/>
            <person name="Fujita J."/>
            <person name="Nakamura S."/>
        </authorList>
    </citation>
    <scope>NUCLEOTIDE SEQUENCE [LARGE SCALE GENOMIC DNA]</scope>
    <source>
        <strain evidence="3 4">JCM 6396</strain>
    </source>
</reference>